<evidence type="ECO:0000313" key="10">
    <source>
        <dbReference type="Proteomes" id="UP000077245"/>
    </source>
</evidence>
<keyword evidence="10" id="KW-1185">Reference proteome</keyword>
<dbReference type="GO" id="GO:0106388">
    <property type="term" value="F:rRNA small subunit aminocarboxypropyltransferase activity"/>
    <property type="evidence" value="ECO:0007669"/>
    <property type="project" value="UniProtKB-EC"/>
</dbReference>
<organism evidence="9 10">
    <name type="scientific">Methanobrevibacter curvatus</name>
    <dbReference type="NCBI Taxonomy" id="49547"/>
    <lineage>
        <taxon>Archaea</taxon>
        <taxon>Methanobacteriati</taxon>
        <taxon>Methanobacteriota</taxon>
        <taxon>Methanomada group</taxon>
        <taxon>Methanobacteria</taxon>
        <taxon>Methanobacteriales</taxon>
        <taxon>Methanobacteriaceae</taxon>
        <taxon>Methanobrevibacter</taxon>
    </lineage>
</organism>
<dbReference type="GO" id="GO:1904047">
    <property type="term" value="F:S-adenosyl-L-methionine binding"/>
    <property type="evidence" value="ECO:0007669"/>
    <property type="project" value="UniProtKB-UniRule"/>
</dbReference>
<dbReference type="NCBIfam" id="NF002621">
    <property type="entry name" value="PRK02287.1"/>
    <property type="match status" value="1"/>
</dbReference>
<comment type="caution">
    <text evidence="7">Lacks conserved residue(s) required for the propagation of feature annotation.</text>
</comment>
<evidence type="ECO:0000256" key="5">
    <source>
        <dbReference type="ARBA" id="ARBA00022679"/>
    </source>
</evidence>
<dbReference type="InterPro" id="IPR022968">
    <property type="entry name" value="Tsr3-like"/>
</dbReference>
<evidence type="ECO:0000256" key="3">
    <source>
        <dbReference type="ARBA" id="ARBA00022517"/>
    </source>
</evidence>
<dbReference type="EMBL" id="LWMV01000009">
    <property type="protein sequence ID" value="KZX16513.1"/>
    <property type="molecule type" value="Genomic_DNA"/>
</dbReference>
<dbReference type="Pfam" id="PF04034">
    <property type="entry name" value="Ribo_biogen_C"/>
    <property type="match status" value="1"/>
</dbReference>
<accession>A0A166ECS4</accession>
<sequence>MKISIFHANECDKKKCTAFKLEKTKRAKLFYNLNQIPKGAIVLNPFSSKAVSMEDREAVIKRGIVGLDCSWNKVSNSSKFFNLSKYHRSLPFLIAASPVNYGKPSTLSTVEAIAATLYITGFKDESIDLMSTFKWGHTFVELNYELLEAYSEVYTSGEVVKIQNDFLNQNNHK</sequence>
<keyword evidence="2 7" id="KW-0963">Cytoplasm</keyword>
<dbReference type="HAMAP" id="MF_01116">
    <property type="entry name" value="TSR3"/>
    <property type="match status" value="1"/>
</dbReference>
<feature type="binding site" evidence="7">
    <location>
        <position position="109"/>
    </location>
    <ligand>
        <name>S-adenosyl-L-methionine</name>
        <dbReference type="ChEBI" id="CHEBI:59789"/>
    </ligand>
</feature>
<evidence type="ECO:0000256" key="7">
    <source>
        <dbReference type="HAMAP-Rule" id="MF_01116"/>
    </source>
</evidence>
<dbReference type="AlphaFoldDB" id="A0A166ECS4"/>
<feature type="binding site" evidence="7">
    <location>
        <position position="67"/>
    </location>
    <ligand>
        <name>S-adenosyl-L-methionine</name>
        <dbReference type="ChEBI" id="CHEBI:59789"/>
    </ligand>
</feature>
<evidence type="ECO:0000256" key="4">
    <source>
        <dbReference type="ARBA" id="ARBA00022552"/>
    </source>
</evidence>
<keyword evidence="6 7" id="KW-0949">S-adenosyl-L-methionine</keyword>
<evidence type="ECO:0000256" key="6">
    <source>
        <dbReference type="ARBA" id="ARBA00022691"/>
    </source>
</evidence>
<keyword evidence="3 7" id="KW-0690">Ribosome biogenesis</keyword>
<dbReference type="InterPro" id="IPR007177">
    <property type="entry name" value="Tsr3_C"/>
</dbReference>
<comment type="subcellular location">
    <subcellularLocation>
        <location evidence="7">Cytoplasm</location>
    </subcellularLocation>
</comment>
<dbReference type="PANTHER" id="PTHR20426:SF0">
    <property type="entry name" value="18S RRNA AMINOCARBOXYPROPYLTRANSFERASE"/>
    <property type="match status" value="1"/>
</dbReference>
<dbReference type="GO" id="GO:0005737">
    <property type="term" value="C:cytoplasm"/>
    <property type="evidence" value="ECO:0007669"/>
    <property type="project" value="UniProtKB-SubCell"/>
</dbReference>
<keyword evidence="4 7" id="KW-0698">rRNA processing</keyword>
<comment type="catalytic activity">
    <reaction evidence="7">
        <text>an N(1)-methylpseudouridine in rRNA + S-adenosyl-L-methionine = N(1)-methyl-N(3)-[(3S)-3-amino-3-carboxypropyl]pseudouridine in rRNA + S-methyl-5'-thioadenosine + H(+)</text>
        <dbReference type="Rhea" id="RHEA:63296"/>
        <dbReference type="Rhea" id="RHEA-COMP:11634"/>
        <dbReference type="Rhea" id="RHEA-COMP:16310"/>
        <dbReference type="ChEBI" id="CHEBI:15378"/>
        <dbReference type="ChEBI" id="CHEBI:17509"/>
        <dbReference type="ChEBI" id="CHEBI:59789"/>
        <dbReference type="ChEBI" id="CHEBI:74890"/>
        <dbReference type="ChEBI" id="CHEBI:146234"/>
        <dbReference type="EC" id="2.5.1.157"/>
    </reaction>
</comment>
<comment type="caution">
    <text evidence="9">The sequence shown here is derived from an EMBL/GenBank/DDBJ whole genome shotgun (WGS) entry which is preliminary data.</text>
</comment>
<feature type="binding site" evidence="7">
    <location>
        <position position="17"/>
    </location>
    <ligand>
        <name>S-adenosyl-L-methionine</name>
        <dbReference type="ChEBI" id="CHEBI:59789"/>
    </ligand>
</feature>
<evidence type="ECO:0000259" key="8">
    <source>
        <dbReference type="Pfam" id="PF04034"/>
    </source>
</evidence>
<dbReference type="STRING" id="49547.MBCUR_00470"/>
<dbReference type="PATRIC" id="fig|49547.3.peg.49"/>
<dbReference type="EC" id="2.5.1.157" evidence="7"/>
<comment type="function">
    <text evidence="7">Aminocarboxypropyltransferase that catalyzes the aminocarboxypropyl transfer on pseudouridine corresponding to position 914 in M.jannaschii 16S rRNA. It constitutes the last step in biosynthesis of the hypermodified N1-methyl-N3-(3-amino-3-carboxypropyl) pseudouridine (m1acp3-Psi).</text>
</comment>
<dbReference type="RefSeq" id="WP_067088725.1">
    <property type="nucleotide sequence ID" value="NZ_LWMV01000009.1"/>
</dbReference>
<dbReference type="GO" id="GO:0000455">
    <property type="term" value="P:enzyme-directed rRNA pseudouridine synthesis"/>
    <property type="evidence" value="ECO:0007669"/>
    <property type="project" value="UniProtKB-UniRule"/>
</dbReference>
<gene>
    <name evidence="9" type="ORF">MBCUR_00470</name>
</gene>
<feature type="domain" description="16S/18S rRNA aminocarboxypropyltransferase Tsr3 C-terminal" evidence="8">
    <location>
        <begin position="41"/>
        <end position="167"/>
    </location>
</feature>
<protein>
    <recommendedName>
        <fullName evidence="1 7">16S rRNA aminocarboxypropyltransferase</fullName>
        <ecNumber evidence="7">2.5.1.157</ecNumber>
    </recommendedName>
</protein>
<evidence type="ECO:0000256" key="2">
    <source>
        <dbReference type="ARBA" id="ARBA00022490"/>
    </source>
</evidence>
<evidence type="ECO:0000256" key="1">
    <source>
        <dbReference type="ARBA" id="ARBA00014114"/>
    </source>
</evidence>
<keyword evidence="5 7" id="KW-0808">Transferase</keyword>
<comment type="similarity">
    <text evidence="7">Belongs to the TDD superfamily. TSR3 family.</text>
</comment>
<proteinExistence type="inferred from homology"/>
<reference evidence="9 10" key="1">
    <citation type="submission" date="2016-04" db="EMBL/GenBank/DDBJ databases">
        <title>Genome sequence of Methanobrevibacter curvatus DSM 11111.</title>
        <authorList>
            <person name="Poehlein A."/>
            <person name="Seedorf H."/>
            <person name="Daniel R."/>
        </authorList>
    </citation>
    <scope>NUCLEOTIDE SEQUENCE [LARGE SCALE GENOMIC DNA]</scope>
    <source>
        <strain evidence="9 10">DSM 11111</strain>
    </source>
</reference>
<evidence type="ECO:0000313" key="9">
    <source>
        <dbReference type="EMBL" id="KZX16513.1"/>
    </source>
</evidence>
<feature type="binding site" evidence="7">
    <location>
        <position position="90"/>
    </location>
    <ligand>
        <name>S-adenosyl-L-methionine</name>
        <dbReference type="ChEBI" id="CHEBI:59789"/>
    </ligand>
</feature>
<name>A0A166ECS4_9EURY</name>
<dbReference type="Proteomes" id="UP000077245">
    <property type="component" value="Unassembled WGS sequence"/>
</dbReference>
<dbReference type="OrthoDB" id="7441at2157"/>
<dbReference type="PANTHER" id="PTHR20426">
    <property type="entry name" value="RIBOSOME BIOGENESIS PROTEIN TSR3 HOMOLOG"/>
    <property type="match status" value="1"/>
</dbReference>